<feature type="region of interest" description="Disordered" evidence="1">
    <location>
        <begin position="86"/>
        <end position="140"/>
    </location>
</feature>
<proteinExistence type="predicted"/>
<accession>A0AAV4UQW5</accession>
<protein>
    <submittedName>
        <fullName evidence="2">Uncharacterized protein</fullName>
    </submittedName>
</protein>
<organism evidence="2 3">
    <name type="scientific">Caerostris extrusa</name>
    <name type="common">Bark spider</name>
    <name type="synonym">Caerostris bankana</name>
    <dbReference type="NCBI Taxonomy" id="172846"/>
    <lineage>
        <taxon>Eukaryota</taxon>
        <taxon>Metazoa</taxon>
        <taxon>Ecdysozoa</taxon>
        <taxon>Arthropoda</taxon>
        <taxon>Chelicerata</taxon>
        <taxon>Arachnida</taxon>
        <taxon>Araneae</taxon>
        <taxon>Araneomorphae</taxon>
        <taxon>Entelegynae</taxon>
        <taxon>Araneoidea</taxon>
        <taxon>Araneidae</taxon>
        <taxon>Caerostris</taxon>
    </lineage>
</organism>
<evidence type="ECO:0000313" key="3">
    <source>
        <dbReference type="Proteomes" id="UP001054945"/>
    </source>
</evidence>
<feature type="compositionally biased region" description="Low complexity" evidence="1">
    <location>
        <begin position="118"/>
        <end position="140"/>
    </location>
</feature>
<dbReference type="Proteomes" id="UP001054945">
    <property type="component" value="Unassembled WGS sequence"/>
</dbReference>
<dbReference type="AlphaFoldDB" id="A0AAV4UQW5"/>
<evidence type="ECO:0000256" key="1">
    <source>
        <dbReference type="SAM" id="MobiDB-lite"/>
    </source>
</evidence>
<evidence type="ECO:0000313" key="2">
    <source>
        <dbReference type="EMBL" id="GIY60174.1"/>
    </source>
</evidence>
<comment type="caution">
    <text evidence="2">The sequence shown here is derived from an EMBL/GenBank/DDBJ whole genome shotgun (WGS) entry which is preliminary data.</text>
</comment>
<dbReference type="EMBL" id="BPLR01013289">
    <property type="protein sequence ID" value="GIY60174.1"/>
    <property type="molecule type" value="Genomic_DNA"/>
</dbReference>
<sequence>MFDFIGWGFCFSGVNTADSLRSDSFFPYMDLHSKFGDPVYQIWLRRSKHSRRYPCDCESKGLHDFDQFPRSYAKFFQLQGEKCKFHNPKIEDSPEEDPMVLGMNSESYQTNGHDGESYELNSREGSSSSGMSRKSLPATW</sequence>
<gene>
    <name evidence="2" type="ORF">CEXT_603321</name>
</gene>
<keyword evidence="3" id="KW-1185">Reference proteome</keyword>
<name>A0AAV4UQW5_CAEEX</name>
<reference evidence="2 3" key="1">
    <citation type="submission" date="2021-06" db="EMBL/GenBank/DDBJ databases">
        <title>Caerostris extrusa draft genome.</title>
        <authorList>
            <person name="Kono N."/>
            <person name="Arakawa K."/>
        </authorList>
    </citation>
    <scope>NUCLEOTIDE SEQUENCE [LARGE SCALE GENOMIC DNA]</scope>
</reference>